<dbReference type="SUPFAM" id="SSF48371">
    <property type="entry name" value="ARM repeat"/>
    <property type="match status" value="1"/>
</dbReference>
<name>A0ABQ8UUU4_9EUKA</name>
<dbReference type="InterPro" id="IPR016024">
    <property type="entry name" value="ARM-type_fold"/>
</dbReference>
<reference evidence="1" key="1">
    <citation type="journal article" date="2022" name="bioRxiv">
        <title>Genomics of Preaxostyla Flagellates Illuminates Evolutionary Transitions and the Path Towards Mitochondrial Loss.</title>
        <authorList>
            <person name="Novak L.V.F."/>
            <person name="Treitli S.C."/>
            <person name="Pyrih J."/>
            <person name="Halakuc P."/>
            <person name="Pipaliya S.V."/>
            <person name="Vacek V."/>
            <person name="Brzon O."/>
            <person name="Soukal P."/>
            <person name="Eme L."/>
            <person name="Dacks J.B."/>
            <person name="Karnkowska A."/>
            <person name="Elias M."/>
            <person name="Hampl V."/>
        </authorList>
    </citation>
    <scope>NUCLEOTIDE SEQUENCE</scope>
    <source>
        <strain evidence="1">RCP-MX</strain>
    </source>
</reference>
<keyword evidence="2" id="KW-1185">Reference proteome</keyword>
<dbReference type="Gene3D" id="1.25.10.10">
    <property type="entry name" value="Leucine-rich Repeat Variant"/>
    <property type="match status" value="1"/>
</dbReference>
<dbReference type="PANTHER" id="PTHR37679:SF1">
    <property type="entry name" value="ARMADILLO-LIKE HELICAL DOMAIN-CONTAINING PROTEIN 2"/>
    <property type="match status" value="1"/>
</dbReference>
<organism evidence="1 2">
    <name type="scientific">Paratrimastix pyriformis</name>
    <dbReference type="NCBI Taxonomy" id="342808"/>
    <lineage>
        <taxon>Eukaryota</taxon>
        <taxon>Metamonada</taxon>
        <taxon>Preaxostyla</taxon>
        <taxon>Paratrimastigidae</taxon>
        <taxon>Paratrimastix</taxon>
    </lineage>
</organism>
<comment type="caution">
    <text evidence="1">The sequence shown here is derived from an EMBL/GenBank/DDBJ whole genome shotgun (WGS) entry which is preliminary data.</text>
</comment>
<sequence>MSDDLVHQDGPSPDDPFLKDLQENARRLHSQSIKERTRGVVEIGQIAWISNDVIQTHISSSGILKDLVDLLEKPVEPITVKVRIVQSVSVICRNNRINENVARELGLIEILARLLDDVSEELRDWSCHALFFLISENPMNQERLLKSPKIMEKLGKVSHDNWSTWFQNEAHELSKILEFVNEVAHGPPVPSPTPSPAPPILATATATSTTPSVTLSSSTGALPLLASTQGGGAALLPSSPVLGAGMGLTLKNYERQGPS</sequence>
<evidence type="ECO:0000313" key="2">
    <source>
        <dbReference type="Proteomes" id="UP001141327"/>
    </source>
</evidence>
<dbReference type="PANTHER" id="PTHR37679">
    <property type="entry name" value="ARMADILLO-LIKE HELICAL DOMAIN-CONTAINING PROTEIN 2"/>
    <property type="match status" value="1"/>
</dbReference>
<dbReference type="Proteomes" id="UP001141327">
    <property type="component" value="Unassembled WGS sequence"/>
</dbReference>
<proteinExistence type="predicted"/>
<protein>
    <submittedName>
        <fullName evidence="1">Uncharacterized protein</fullName>
    </submittedName>
</protein>
<gene>
    <name evidence="1" type="ORF">PAPYR_88</name>
</gene>
<dbReference type="InterPro" id="IPR040268">
    <property type="entry name" value="ARMH2"/>
</dbReference>
<evidence type="ECO:0000313" key="1">
    <source>
        <dbReference type="EMBL" id="KAJ4462880.1"/>
    </source>
</evidence>
<dbReference type="Pfam" id="PF17822">
    <property type="entry name" value="ARMH2"/>
    <property type="match status" value="1"/>
</dbReference>
<accession>A0ABQ8UUU4</accession>
<dbReference type="InterPro" id="IPR011989">
    <property type="entry name" value="ARM-like"/>
</dbReference>
<dbReference type="EMBL" id="JAPMOS010000001">
    <property type="protein sequence ID" value="KAJ4462880.1"/>
    <property type="molecule type" value="Genomic_DNA"/>
</dbReference>